<dbReference type="SMART" id="SM00355">
    <property type="entry name" value="ZnF_C2H2"/>
    <property type="match status" value="4"/>
</dbReference>
<protein>
    <recommendedName>
        <fullName evidence="6">Zinc finger and BTB domain-containing protein 7C</fullName>
    </recommendedName>
    <alternativeName>
        <fullName evidence="7">Zinc finger and BTB domain-containing protein 36</fullName>
    </alternativeName>
</protein>
<keyword evidence="3 8" id="KW-0863">Zinc-finger</keyword>
<keyword evidence="2" id="KW-0677">Repeat</keyword>
<reference evidence="12" key="1">
    <citation type="journal article" date="2006" name="Science">
        <title>Ancient noncoding elements conserved in the human genome.</title>
        <authorList>
            <person name="Venkatesh B."/>
            <person name="Kirkness E.F."/>
            <person name="Loh Y.H."/>
            <person name="Halpern A.L."/>
            <person name="Lee A.P."/>
            <person name="Johnson J."/>
            <person name="Dandona N."/>
            <person name="Viswanathan L.D."/>
            <person name="Tay A."/>
            <person name="Venter J.C."/>
            <person name="Strausberg R.L."/>
            <person name="Brenner S."/>
        </authorList>
    </citation>
    <scope>NUCLEOTIDE SEQUENCE [LARGE SCALE GENOMIC DNA]</scope>
</reference>
<reference evidence="11" key="5">
    <citation type="submission" date="2025-09" db="UniProtKB">
        <authorList>
            <consortium name="Ensembl"/>
        </authorList>
    </citation>
    <scope>IDENTIFICATION</scope>
</reference>
<dbReference type="Ensembl" id="ENSCMIT00000033246.1">
    <property type="protein sequence ID" value="ENSCMIP00000032742.1"/>
    <property type="gene ID" value="ENSCMIG00000014005.1"/>
</dbReference>
<evidence type="ECO:0000256" key="6">
    <source>
        <dbReference type="ARBA" id="ARBA00070667"/>
    </source>
</evidence>
<dbReference type="InterPro" id="IPR050457">
    <property type="entry name" value="ZnFinger_BTB_dom_contain"/>
</dbReference>
<dbReference type="Proteomes" id="UP000314986">
    <property type="component" value="Unassembled WGS sequence"/>
</dbReference>
<dbReference type="SUPFAM" id="SSF57667">
    <property type="entry name" value="beta-beta-alpha zinc fingers"/>
    <property type="match status" value="2"/>
</dbReference>
<evidence type="ECO:0000313" key="11">
    <source>
        <dbReference type="Ensembl" id="ENSCMIP00000032742.1"/>
    </source>
</evidence>
<dbReference type="FunFam" id="3.30.160.60:FF:000259">
    <property type="entry name" value="Zinc finger and BTB domain containing 7C"/>
    <property type="match status" value="1"/>
</dbReference>
<keyword evidence="4" id="KW-0862">Zinc</keyword>
<keyword evidence="12" id="KW-1185">Reference proteome</keyword>
<evidence type="ECO:0000313" key="12">
    <source>
        <dbReference type="Proteomes" id="UP000314986"/>
    </source>
</evidence>
<evidence type="ECO:0000256" key="1">
    <source>
        <dbReference type="ARBA" id="ARBA00022723"/>
    </source>
</evidence>
<dbReference type="InParanoid" id="A0A4W3ITM7"/>
<feature type="domain" description="C2H2-type" evidence="10">
    <location>
        <begin position="373"/>
        <end position="400"/>
    </location>
</feature>
<evidence type="ECO:0000256" key="8">
    <source>
        <dbReference type="PROSITE-ProRule" id="PRU00042"/>
    </source>
</evidence>
<evidence type="ECO:0000256" key="5">
    <source>
        <dbReference type="ARBA" id="ARBA00059598"/>
    </source>
</evidence>
<dbReference type="PANTHER" id="PTHR46105">
    <property type="entry name" value="AGAP004733-PA"/>
    <property type="match status" value="1"/>
</dbReference>
<dbReference type="SMART" id="SM00225">
    <property type="entry name" value="BTB"/>
    <property type="match status" value="1"/>
</dbReference>
<reference evidence="12" key="2">
    <citation type="journal article" date="2007" name="PLoS Biol.">
        <title>Survey sequencing and comparative analysis of the elephant shark (Callorhinchus milii) genome.</title>
        <authorList>
            <person name="Venkatesh B."/>
            <person name="Kirkness E.F."/>
            <person name="Loh Y.H."/>
            <person name="Halpern A.L."/>
            <person name="Lee A.P."/>
            <person name="Johnson J."/>
            <person name="Dandona N."/>
            <person name="Viswanathan L.D."/>
            <person name="Tay A."/>
            <person name="Venter J.C."/>
            <person name="Strausberg R.L."/>
            <person name="Brenner S."/>
        </authorList>
    </citation>
    <scope>NUCLEOTIDE SEQUENCE [LARGE SCALE GENOMIC DNA]</scope>
</reference>
<evidence type="ECO:0000256" key="2">
    <source>
        <dbReference type="ARBA" id="ARBA00022737"/>
    </source>
</evidence>
<feature type="domain" description="C2H2-type" evidence="10">
    <location>
        <begin position="457"/>
        <end position="492"/>
    </location>
</feature>
<organism evidence="11 12">
    <name type="scientific">Callorhinchus milii</name>
    <name type="common">Ghost shark</name>
    <dbReference type="NCBI Taxonomy" id="7868"/>
    <lineage>
        <taxon>Eukaryota</taxon>
        <taxon>Metazoa</taxon>
        <taxon>Chordata</taxon>
        <taxon>Craniata</taxon>
        <taxon>Vertebrata</taxon>
        <taxon>Chondrichthyes</taxon>
        <taxon>Holocephali</taxon>
        <taxon>Chimaeriformes</taxon>
        <taxon>Callorhinchidae</taxon>
        <taxon>Callorhinchus</taxon>
    </lineage>
</organism>
<dbReference type="GO" id="GO:0000981">
    <property type="term" value="F:DNA-binding transcription factor activity, RNA polymerase II-specific"/>
    <property type="evidence" value="ECO:0007669"/>
    <property type="project" value="TreeGrafter"/>
</dbReference>
<feature type="domain" description="C2H2-type" evidence="10">
    <location>
        <begin position="401"/>
        <end position="428"/>
    </location>
</feature>
<dbReference type="PROSITE" id="PS50097">
    <property type="entry name" value="BTB"/>
    <property type="match status" value="1"/>
</dbReference>
<evidence type="ECO:0000256" key="3">
    <source>
        <dbReference type="ARBA" id="ARBA00022771"/>
    </source>
</evidence>
<dbReference type="Gene3D" id="3.30.710.10">
    <property type="entry name" value="Potassium Channel Kv1.1, Chain A"/>
    <property type="match status" value="1"/>
</dbReference>
<dbReference type="PANTHER" id="PTHR46105:SF7">
    <property type="entry name" value="ZINC FINGER AND BTB DOMAIN-CONTAINING PROTEIN 7C"/>
    <property type="match status" value="1"/>
</dbReference>
<dbReference type="AlphaFoldDB" id="A0A4W3ITM7"/>
<sequence length="611" mass="69636">RMASTSDLIGIPFPDHSSELLSSLNEQRQNGLLCDVVLIVKDQEYRTHRSVLAACSKYFKTLFTADTLADQHSVYEIDFVTPEALSAILEFAYTSTLTISPSDVKDILSAAQLLEIQCISKVCIDIMDSSGDIISEGNEPVEPSTQIELQEHLEQEVVKESPQEDIKDLPLDPIKDPQENVQADFQNGEHWIKDYNLEGTSNKPHMDKHHAEPPRDILNELLIGEASGRLGPVHDFSLDSLLNGGINSRANILDRRNNVSPLRSRFFPPYWNSNYNPFPLLREHQDIDQVPLNLVVKKEQIKEEIKEDLPSATSACDFLKDMLLQSNRNNFGAVKEELDFRSYLSMLDPSFLAAVYPTWTLEDEKKMRPKASQQCPICNKVIQGAGKLPRHMRTHTGEKPYTCNICGVRFTRQDKLKIHMRKHTGERPYTCVHCSARFVHNYDLKNHMRIHTGVRPYQCQHCFKSFTRSDHLHRHIKRLSCRLPRPRRGRRPAAWRSASLLYPLGATQPDQGAANFLAQEVGRLPNAGKLQQSHAESFFNSRIFGGDPEREIPTARMLNGNHFEDESNRGIFTLALSHTSAFSHLPRQYFATGNPWAPRFNPTIPMQEIRQ</sequence>
<dbReference type="Pfam" id="PF00651">
    <property type="entry name" value="BTB"/>
    <property type="match status" value="1"/>
</dbReference>
<name>A0A4W3ITM7_CALMI</name>
<evidence type="ECO:0000259" key="9">
    <source>
        <dbReference type="PROSITE" id="PS50097"/>
    </source>
</evidence>
<accession>A0A4W3ITM7</accession>
<reference evidence="12" key="3">
    <citation type="journal article" date="2014" name="Nature">
        <title>Elephant shark genome provides unique insights into gnathostome evolution.</title>
        <authorList>
            <consortium name="International Elephant Shark Genome Sequencing Consortium"/>
            <person name="Venkatesh B."/>
            <person name="Lee A.P."/>
            <person name="Ravi V."/>
            <person name="Maurya A.K."/>
            <person name="Lian M.M."/>
            <person name="Swann J.B."/>
            <person name="Ohta Y."/>
            <person name="Flajnik M.F."/>
            <person name="Sutoh Y."/>
            <person name="Kasahara M."/>
            <person name="Hoon S."/>
            <person name="Gangu V."/>
            <person name="Roy S.W."/>
            <person name="Irimia M."/>
            <person name="Korzh V."/>
            <person name="Kondrychyn I."/>
            <person name="Lim Z.W."/>
            <person name="Tay B.H."/>
            <person name="Tohari S."/>
            <person name="Kong K.W."/>
            <person name="Ho S."/>
            <person name="Lorente-Galdos B."/>
            <person name="Quilez J."/>
            <person name="Marques-Bonet T."/>
            <person name="Raney B.J."/>
            <person name="Ingham P.W."/>
            <person name="Tay A."/>
            <person name="Hillier L.W."/>
            <person name="Minx P."/>
            <person name="Boehm T."/>
            <person name="Wilson R.K."/>
            <person name="Brenner S."/>
            <person name="Warren W.C."/>
        </authorList>
    </citation>
    <scope>NUCLEOTIDE SEQUENCE [LARGE SCALE GENOMIC DNA]</scope>
</reference>
<dbReference type="CDD" id="cd18328">
    <property type="entry name" value="BTB_POZ_ZBTB7C_ZBTB36"/>
    <property type="match status" value="1"/>
</dbReference>
<evidence type="ECO:0000259" key="10">
    <source>
        <dbReference type="PROSITE" id="PS50157"/>
    </source>
</evidence>
<feature type="domain" description="C2H2-type" evidence="10">
    <location>
        <begin position="429"/>
        <end position="456"/>
    </location>
</feature>
<dbReference type="InterPro" id="IPR013087">
    <property type="entry name" value="Znf_C2H2_type"/>
</dbReference>
<gene>
    <name evidence="11" type="primary">LOC103187352</name>
</gene>
<dbReference type="GeneTree" id="ENSGT00940000159814"/>
<dbReference type="FunFam" id="3.30.160.60:FF:000115">
    <property type="entry name" value="Zinc finger and BTB domain containing 7C"/>
    <property type="match status" value="1"/>
</dbReference>
<dbReference type="InterPro" id="IPR000210">
    <property type="entry name" value="BTB/POZ_dom"/>
</dbReference>
<evidence type="ECO:0000256" key="4">
    <source>
        <dbReference type="ARBA" id="ARBA00022833"/>
    </source>
</evidence>
<dbReference type="InterPro" id="IPR036236">
    <property type="entry name" value="Znf_C2H2_sf"/>
</dbReference>
<keyword evidence="1" id="KW-0479">Metal-binding</keyword>
<dbReference type="OMA" id="HLDMERN"/>
<dbReference type="Gene3D" id="3.30.160.60">
    <property type="entry name" value="Classic Zinc Finger"/>
    <property type="match status" value="4"/>
</dbReference>
<dbReference type="FunFam" id="3.30.160.60:FF:000138">
    <property type="entry name" value="Zinc finger and BTB domain containing 7C"/>
    <property type="match status" value="1"/>
</dbReference>
<dbReference type="InterPro" id="IPR011333">
    <property type="entry name" value="SKP1/BTB/POZ_sf"/>
</dbReference>
<evidence type="ECO:0000256" key="7">
    <source>
        <dbReference type="ARBA" id="ARBA00081530"/>
    </source>
</evidence>
<reference evidence="11" key="4">
    <citation type="submission" date="2025-08" db="UniProtKB">
        <authorList>
            <consortium name="Ensembl"/>
        </authorList>
    </citation>
    <scope>IDENTIFICATION</scope>
</reference>
<dbReference type="SUPFAM" id="SSF54695">
    <property type="entry name" value="POZ domain"/>
    <property type="match status" value="1"/>
</dbReference>
<proteinExistence type="predicted"/>
<dbReference type="Pfam" id="PF00096">
    <property type="entry name" value="zf-C2H2"/>
    <property type="match status" value="3"/>
</dbReference>
<dbReference type="PROSITE" id="PS50157">
    <property type="entry name" value="ZINC_FINGER_C2H2_2"/>
    <property type="match status" value="4"/>
</dbReference>
<dbReference type="PROSITE" id="PS00028">
    <property type="entry name" value="ZINC_FINGER_C2H2_1"/>
    <property type="match status" value="3"/>
</dbReference>
<comment type="function">
    <text evidence="5">May be a tumor suppressor gene.</text>
</comment>
<dbReference type="GO" id="GO:0008270">
    <property type="term" value="F:zinc ion binding"/>
    <property type="evidence" value="ECO:0007669"/>
    <property type="project" value="UniProtKB-KW"/>
</dbReference>
<feature type="domain" description="BTB" evidence="9">
    <location>
        <begin position="34"/>
        <end position="101"/>
    </location>
</feature>
<dbReference type="GO" id="GO:0000978">
    <property type="term" value="F:RNA polymerase II cis-regulatory region sequence-specific DNA binding"/>
    <property type="evidence" value="ECO:0007669"/>
    <property type="project" value="TreeGrafter"/>
</dbReference>